<accession>A0A368SL54</accession>
<reference evidence="2" key="1">
    <citation type="journal article" date="2012" name="Nat. Biotechnol.">
        <title>Reference genome sequence of the model plant Setaria.</title>
        <authorList>
            <person name="Bennetzen J.L."/>
            <person name="Schmutz J."/>
            <person name="Wang H."/>
            <person name="Percifield R."/>
            <person name="Hawkins J."/>
            <person name="Pontaroli A.C."/>
            <person name="Estep M."/>
            <person name="Feng L."/>
            <person name="Vaughn J.N."/>
            <person name="Grimwood J."/>
            <person name="Jenkins J."/>
            <person name="Barry K."/>
            <person name="Lindquist E."/>
            <person name="Hellsten U."/>
            <person name="Deshpande S."/>
            <person name="Wang X."/>
            <person name="Wu X."/>
            <person name="Mitros T."/>
            <person name="Triplett J."/>
            <person name="Yang X."/>
            <person name="Ye C.Y."/>
            <person name="Mauro-Herrera M."/>
            <person name="Wang L."/>
            <person name="Li P."/>
            <person name="Sharma M."/>
            <person name="Sharma R."/>
            <person name="Ronald P.C."/>
            <person name="Panaud O."/>
            <person name="Kellogg E.A."/>
            <person name="Brutnell T.P."/>
            <person name="Doust A.N."/>
            <person name="Tuskan G.A."/>
            <person name="Rokhsar D."/>
            <person name="Devos K.M."/>
        </authorList>
    </citation>
    <scope>NUCLEOTIDE SEQUENCE [LARGE SCALE GENOMIC DNA]</scope>
    <source>
        <strain evidence="2">Yugu1</strain>
    </source>
</reference>
<dbReference type="Pfam" id="PF14009">
    <property type="entry name" value="PADRE"/>
    <property type="match status" value="1"/>
</dbReference>
<dbReference type="OrthoDB" id="695224at2759"/>
<proteinExistence type="predicted"/>
<reference evidence="2" key="2">
    <citation type="submission" date="2015-07" db="EMBL/GenBank/DDBJ databases">
        <authorList>
            <person name="Noorani M."/>
        </authorList>
    </citation>
    <scope>NUCLEOTIDE SEQUENCE</scope>
    <source>
        <strain evidence="2">Yugu1</strain>
    </source>
</reference>
<evidence type="ECO:0000256" key="1">
    <source>
        <dbReference type="SAM" id="MobiDB-lite"/>
    </source>
</evidence>
<dbReference type="PANTHER" id="PTHR33413:SF34">
    <property type="entry name" value="OS10G0352000 PROTEIN"/>
    <property type="match status" value="1"/>
</dbReference>
<dbReference type="PANTHER" id="PTHR33413">
    <property type="entry name" value="EXPRESSED PROTEIN"/>
    <property type="match status" value="1"/>
</dbReference>
<name>A0A368SL54_SETIT</name>
<sequence length="237" mass="25101">MGNCQTADAVAVVIQHPPGGGVGGGRVERAHGALSAAAVMAANPGHYVAAVIPGDDAAAAASRARKRRLKLLRPDDTLALGGVYRLVSFEEVLREFVSKRHATLSRRMVVATAAADAQRPESDRSLAQEQEEELHRGEEIAIPKRPVGRGAILHRRDEMGHLRSKQGMSMANKAQLPSPDQEATSSPPDPTANDLRPSDLEPDFSAALVMLGGRLGLARHGQWRPALPSIAEGSVAC</sequence>
<dbReference type="STRING" id="4555.A0A368SL54"/>
<dbReference type="AlphaFoldDB" id="A0A368SL54"/>
<feature type="compositionally biased region" description="Basic and acidic residues" evidence="1">
    <location>
        <begin position="133"/>
        <end position="142"/>
    </location>
</feature>
<evidence type="ECO:0000313" key="2">
    <source>
        <dbReference type="EMBL" id="RCV43165.1"/>
    </source>
</evidence>
<gene>
    <name evidence="2" type="ORF">SETIT_9G273300v2</name>
</gene>
<feature type="region of interest" description="Disordered" evidence="1">
    <location>
        <begin position="114"/>
        <end position="151"/>
    </location>
</feature>
<dbReference type="KEGG" id="sita:101781197"/>
<dbReference type="InterPro" id="IPR025322">
    <property type="entry name" value="PADRE_dom"/>
</dbReference>
<dbReference type="EMBL" id="CM003536">
    <property type="protein sequence ID" value="RCV43165.1"/>
    <property type="molecule type" value="Genomic_DNA"/>
</dbReference>
<feature type="region of interest" description="Disordered" evidence="1">
    <location>
        <begin position="163"/>
        <end position="200"/>
    </location>
</feature>
<protein>
    <submittedName>
        <fullName evidence="2">Uncharacterized protein</fullName>
    </submittedName>
</protein>
<organism evidence="2">
    <name type="scientific">Setaria italica</name>
    <name type="common">Foxtail millet</name>
    <name type="synonym">Panicum italicum</name>
    <dbReference type="NCBI Taxonomy" id="4555"/>
    <lineage>
        <taxon>Eukaryota</taxon>
        <taxon>Viridiplantae</taxon>
        <taxon>Streptophyta</taxon>
        <taxon>Embryophyta</taxon>
        <taxon>Tracheophyta</taxon>
        <taxon>Spermatophyta</taxon>
        <taxon>Magnoliopsida</taxon>
        <taxon>Liliopsida</taxon>
        <taxon>Poales</taxon>
        <taxon>Poaceae</taxon>
        <taxon>PACMAD clade</taxon>
        <taxon>Panicoideae</taxon>
        <taxon>Panicodae</taxon>
        <taxon>Paniceae</taxon>
        <taxon>Cenchrinae</taxon>
        <taxon>Setaria</taxon>
    </lineage>
</organism>